<sequence>MEVLRKNPKLLGPVDKFVNPINPDSSVSRKTMKQQSFTAIILKEKIYDTQRYVVKWVYQAGIPFNVIDNDCFLQMVGDDWSIWTELQTSKSMKIEETTCEHSVAD</sequence>
<reference evidence="1" key="1">
    <citation type="journal article" date="2023" name="Plant J.">
        <title>Genome sequences and population genomics provide insights into the demographic history, inbreeding, and mutation load of two 'living fossil' tree species of Dipteronia.</title>
        <authorList>
            <person name="Feng Y."/>
            <person name="Comes H.P."/>
            <person name="Chen J."/>
            <person name="Zhu S."/>
            <person name="Lu R."/>
            <person name="Zhang X."/>
            <person name="Li P."/>
            <person name="Qiu J."/>
            <person name="Olsen K.M."/>
            <person name="Qiu Y."/>
        </authorList>
    </citation>
    <scope>NUCLEOTIDE SEQUENCE</scope>
    <source>
        <strain evidence="1">KIB01</strain>
    </source>
</reference>
<gene>
    <name evidence="1" type="ORF">Ddye_024755</name>
</gene>
<evidence type="ECO:0000313" key="1">
    <source>
        <dbReference type="EMBL" id="KAK2642992.1"/>
    </source>
</evidence>
<dbReference type="EMBL" id="JANJYI010000007">
    <property type="protein sequence ID" value="KAK2642992.1"/>
    <property type="molecule type" value="Genomic_DNA"/>
</dbReference>
<keyword evidence="2" id="KW-1185">Reference proteome</keyword>
<dbReference type="Proteomes" id="UP001280121">
    <property type="component" value="Unassembled WGS sequence"/>
</dbReference>
<comment type="caution">
    <text evidence="1">The sequence shown here is derived from an EMBL/GenBank/DDBJ whole genome shotgun (WGS) entry which is preliminary data.</text>
</comment>
<protein>
    <submittedName>
        <fullName evidence="1">Uncharacterized protein</fullName>
    </submittedName>
</protein>
<accession>A0AAD9WUJ5</accession>
<name>A0AAD9WUJ5_9ROSI</name>
<dbReference type="AlphaFoldDB" id="A0AAD9WUJ5"/>
<evidence type="ECO:0000313" key="2">
    <source>
        <dbReference type="Proteomes" id="UP001280121"/>
    </source>
</evidence>
<organism evidence="1 2">
    <name type="scientific">Dipteronia dyeriana</name>
    <dbReference type="NCBI Taxonomy" id="168575"/>
    <lineage>
        <taxon>Eukaryota</taxon>
        <taxon>Viridiplantae</taxon>
        <taxon>Streptophyta</taxon>
        <taxon>Embryophyta</taxon>
        <taxon>Tracheophyta</taxon>
        <taxon>Spermatophyta</taxon>
        <taxon>Magnoliopsida</taxon>
        <taxon>eudicotyledons</taxon>
        <taxon>Gunneridae</taxon>
        <taxon>Pentapetalae</taxon>
        <taxon>rosids</taxon>
        <taxon>malvids</taxon>
        <taxon>Sapindales</taxon>
        <taxon>Sapindaceae</taxon>
        <taxon>Hippocastanoideae</taxon>
        <taxon>Acereae</taxon>
        <taxon>Dipteronia</taxon>
    </lineage>
</organism>
<proteinExistence type="predicted"/>